<dbReference type="Proteomes" id="UP001223336">
    <property type="component" value="Unassembled WGS sequence"/>
</dbReference>
<dbReference type="EMBL" id="JAVFKN010000037">
    <property type="protein sequence ID" value="MDQ5770723.1"/>
    <property type="molecule type" value="Genomic_DNA"/>
</dbReference>
<dbReference type="RefSeq" id="WP_308136395.1">
    <property type="nucleotide sequence ID" value="NZ_CP133197.1"/>
</dbReference>
<evidence type="ECO:0000313" key="2">
    <source>
        <dbReference type="EMBL" id="WML87719.1"/>
    </source>
</evidence>
<name>A0AA51MPW7_9GAMM</name>
<sequence length="165" mass="18507">MNSETKPLFPVLPPVMSASFHPPVVTVQPRGMAISLLFGDLSIDLNNNNELRSAYKNTTYSFTIDNPSDEVFIIIKYALDKTSETAKAFLTFLSNIECFTRELIAIKEENEEGVCLMYIQDEIKILIPQSQGKKEYSFALSVFATREDEGQLKVSIDSIDIAKLS</sequence>
<reference evidence="2 3" key="1">
    <citation type="submission" date="2023-08" db="EMBL/GenBank/DDBJ databases">
        <title>New molecular markers tilS and rpoB for phylogenetic and monitoring studies of the genus Thiothrix biodiversity.</title>
        <authorList>
            <person name="Ravin N.V."/>
            <person name="Smolyakov D."/>
            <person name="Markov N.D."/>
            <person name="Beletsky A.V."/>
            <person name="Mardanov A.V."/>
            <person name="Rudenko T.S."/>
            <person name="Grabovich M.Y."/>
        </authorList>
    </citation>
    <scope>NUCLEOTIDE SEQUENCE</scope>
    <source>
        <strain evidence="2">DNT52</strain>
        <strain evidence="1 3">H33</strain>
    </source>
</reference>
<keyword evidence="3" id="KW-1185">Reference proteome</keyword>
<evidence type="ECO:0000313" key="1">
    <source>
        <dbReference type="EMBL" id="MDQ5770723.1"/>
    </source>
</evidence>
<dbReference type="EMBL" id="CP133217">
    <property type="protein sequence ID" value="WML87719.1"/>
    <property type="molecule type" value="Genomic_DNA"/>
</dbReference>
<dbReference type="AlphaFoldDB" id="A0AA51MPW7"/>
<gene>
    <name evidence="1" type="ORF">RCC75_19500</name>
    <name evidence="2" type="ORF">RCG00_04975</name>
</gene>
<organism evidence="2">
    <name type="scientific">Thiothrix subterranea</name>
    <dbReference type="NCBI Taxonomy" id="2735563"/>
    <lineage>
        <taxon>Bacteria</taxon>
        <taxon>Pseudomonadati</taxon>
        <taxon>Pseudomonadota</taxon>
        <taxon>Gammaproteobacteria</taxon>
        <taxon>Thiotrichales</taxon>
        <taxon>Thiotrichaceae</taxon>
        <taxon>Thiothrix</taxon>
    </lineage>
</organism>
<protein>
    <submittedName>
        <fullName evidence="2">Uncharacterized protein</fullName>
    </submittedName>
</protein>
<proteinExistence type="predicted"/>
<evidence type="ECO:0000313" key="3">
    <source>
        <dbReference type="Proteomes" id="UP001223336"/>
    </source>
</evidence>
<dbReference type="Proteomes" id="UP001229862">
    <property type="component" value="Chromosome"/>
</dbReference>
<accession>A0AA51MPW7</accession>